<evidence type="ECO:0000313" key="5">
    <source>
        <dbReference type="Proteomes" id="UP000470771"/>
    </source>
</evidence>
<dbReference type="Pfam" id="PF04397">
    <property type="entry name" value="LytTR"/>
    <property type="match status" value="1"/>
</dbReference>
<dbReference type="SUPFAM" id="SSF52172">
    <property type="entry name" value="CheY-like"/>
    <property type="match status" value="1"/>
</dbReference>
<feature type="domain" description="HTH LytTR-type" evidence="3">
    <location>
        <begin position="144"/>
        <end position="246"/>
    </location>
</feature>
<dbReference type="InterPro" id="IPR001789">
    <property type="entry name" value="Sig_transdc_resp-reg_receiver"/>
</dbReference>
<dbReference type="SMART" id="SM00850">
    <property type="entry name" value="LytTR"/>
    <property type="match status" value="1"/>
</dbReference>
<organism evidence="4 5">
    <name type="scientific">Acidiluteibacter ferrifornacis</name>
    <dbReference type="NCBI Taxonomy" id="2692424"/>
    <lineage>
        <taxon>Bacteria</taxon>
        <taxon>Pseudomonadati</taxon>
        <taxon>Bacteroidota</taxon>
        <taxon>Flavobacteriia</taxon>
        <taxon>Flavobacteriales</taxon>
        <taxon>Cryomorphaceae</taxon>
        <taxon>Acidiluteibacter</taxon>
    </lineage>
</organism>
<name>A0A6N9NM26_9FLAO</name>
<dbReference type="PROSITE" id="PS50930">
    <property type="entry name" value="HTH_LYTTR"/>
    <property type="match status" value="1"/>
</dbReference>
<dbReference type="Pfam" id="PF00072">
    <property type="entry name" value="Response_reg"/>
    <property type="match status" value="1"/>
</dbReference>
<comment type="caution">
    <text evidence="4">The sequence shown here is derived from an EMBL/GenBank/DDBJ whole genome shotgun (WGS) entry which is preliminary data.</text>
</comment>
<keyword evidence="5" id="KW-1185">Reference proteome</keyword>
<dbReference type="InterPro" id="IPR007492">
    <property type="entry name" value="LytTR_DNA-bd_dom"/>
</dbReference>
<dbReference type="GO" id="GO:0000156">
    <property type="term" value="F:phosphorelay response regulator activity"/>
    <property type="evidence" value="ECO:0007669"/>
    <property type="project" value="InterPro"/>
</dbReference>
<dbReference type="Proteomes" id="UP000470771">
    <property type="component" value="Unassembled WGS sequence"/>
</dbReference>
<feature type="domain" description="Response regulatory" evidence="2">
    <location>
        <begin position="3"/>
        <end position="118"/>
    </location>
</feature>
<keyword evidence="1" id="KW-0597">Phosphoprotein</keyword>
<protein>
    <submittedName>
        <fullName evidence="4">Response regulator</fullName>
    </submittedName>
</protein>
<dbReference type="PANTHER" id="PTHR37299:SF1">
    <property type="entry name" value="STAGE 0 SPORULATION PROTEIN A HOMOLOG"/>
    <property type="match status" value="1"/>
</dbReference>
<dbReference type="PANTHER" id="PTHR37299">
    <property type="entry name" value="TRANSCRIPTIONAL REGULATOR-RELATED"/>
    <property type="match status" value="1"/>
</dbReference>
<dbReference type="EMBL" id="WWNE01000012">
    <property type="protein sequence ID" value="NBG66944.1"/>
    <property type="molecule type" value="Genomic_DNA"/>
</dbReference>
<dbReference type="InterPro" id="IPR046947">
    <property type="entry name" value="LytR-like"/>
</dbReference>
<proteinExistence type="predicted"/>
<dbReference type="Gene3D" id="2.40.50.1020">
    <property type="entry name" value="LytTr DNA-binding domain"/>
    <property type="match status" value="1"/>
</dbReference>
<dbReference type="GO" id="GO:0003677">
    <property type="term" value="F:DNA binding"/>
    <property type="evidence" value="ECO:0007669"/>
    <property type="project" value="InterPro"/>
</dbReference>
<reference evidence="4 5" key="1">
    <citation type="submission" date="2019-12" db="EMBL/GenBank/DDBJ databases">
        <authorList>
            <person name="Zhao J."/>
        </authorList>
    </citation>
    <scope>NUCLEOTIDE SEQUENCE [LARGE SCALE GENOMIC DNA]</scope>
    <source>
        <strain evidence="4 5">S-15</strain>
    </source>
</reference>
<gene>
    <name evidence="4" type="ORF">GQN54_12520</name>
</gene>
<dbReference type="Gene3D" id="3.40.50.2300">
    <property type="match status" value="1"/>
</dbReference>
<dbReference type="AlphaFoldDB" id="A0A6N9NM26"/>
<accession>A0A6N9NM26</accession>
<dbReference type="PROSITE" id="PS50110">
    <property type="entry name" value="RESPONSE_REGULATORY"/>
    <property type="match status" value="1"/>
</dbReference>
<evidence type="ECO:0000313" key="4">
    <source>
        <dbReference type="EMBL" id="NBG66944.1"/>
    </source>
</evidence>
<dbReference type="SMART" id="SM00448">
    <property type="entry name" value="REC"/>
    <property type="match status" value="1"/>
</dbReference>
<sequence length="246" mass="28075">MLSAIIIDQDEESSYYLKSIISEYCPDIKIVGVATNLKEAKELVCKNIDLAFLDVKFPDGDCFQLLNSEVCKECRDFKIIFTTKSDHYALKAFKYSATDYLLKPIDPVELVDAVCKVIKQTEETEKVKEKCLKDMFDGNQFRKIALPVNYGLELVNLDDIVHIQADGSYSKVFINNCKPILVTKKLKHFEEILEGNTFVRVHYSHLVNLNHANKYLRGDNGQLVMSDQSIVPVSRNKKGELLDLLK</sequence>
<evidence type="ECO:0000256" key="1">
    <source>
        <dbReference type="PROSITE-ProRule" id="PRU00169"/>
    </source>
</evidence>
<dbReference type="RefSeq" id="WP_160633897.1">
    <property type="nucleotide sequence ID" value="NZ_WWNE01000012.1"/>
</dbReference>
<evidence type="ECO:0000259" key="2">
    <source>
        <dbReference type="PROSITE" id="PS50110"/>
    </source>
</evidence>
<dbReference type="InterPro" id="IPR011006">
    <property type="entry name" value="CheY-like_superfamily"/>
</dbReference>
<evidence type="ECO:0000259" key="3">
    <source>
        <dbReference type="PROSITE" id="PS50930"/>
    </source>
</evidence>
<feature type="modified residue" description="4-aspartylphosphate" evidence="1">
    <location>
        <position position="54"/>
    </location>
</feature>